<accession>A0ACC1ARC0</accession>
<name>A0ACC1ARC0_9ROSI</name>
<organism evidence="1 2">
    <name type="scientific">Pistacia atlantica</name>
    <dbReference type="NCBI Taxonomy" id="434234"/>
    <lineage>
        <taxon>Eukaryota</taxon>
        <taxon>Viridiplantae</taxon>
        <taxon>Streptophyta</taxon>
        <taxon>Embryophyta</taxon>
        <taxon>Tracheophyta</taxon>
        <taxon>Spermatophyta</taxon>
        <taxon>Magnoliopsida</taxon>
        <taxon>eudicotyledons</taxon>
        <taxon>Gunneridae</taxon>
        <taxon>Pentapetalae</taxon>
        <taxon>rosids</taxon>
        <taxon>malvids</taxon>
        <taxon>Sapindales</taxon>
        <taxon>Anacardiaceae</taxon>
        <taxon>Pistacia</taxon>
    </lineage>
</organism>
<comment type="caution">
    <text evidence="1">The sequence shown here is derived from an EMBL/GenBank/DDBJ whole genome shotgun (WGS) entry which is preliminary data.</text>
</comment>
<evidence type="ECO:0000313" key="2">
    <source>
        <dbReference type="Proteomes" id="UP001164250"/>
    </source>
</evidence>
<keyword evidence="2" id="KW-1185">Reference proteome</keyword>
<protein>
    <submittedName>
        <fullName evidence="1">Uncharacterized protein</fullName>
    </submittedName>
</protein>
<proteinExistence type="predicted"/>
<dbReference type="EMBL" id="CM047905">
    <property type="protein sequence ID" value="KAJ0089217.1"/>
    <property type="molecule type" value="Genomic_DNA"/>
</dbReference>
<gene>
    <name evidence="1" type="ORF">Patl1_32488</name>
</gene>
<evidence type="ECO:0000313" key="1">
    <source>
        <dbReference type="EMBL" id="KAJ0089217.1"/>
    </source>
</evidence>
<sequence>MEDDDDLFEIDIEAVNAIPPPHYCESYFTATTSILFANCLLPISDVSCAIPMPNLLVIADSVPILPRNVIGIPFMGAFGIEQRKPMSA</sequence>
<reference evidence="2" key="1">
    <citation type="journal article" date="2023" name="G3 (Bethesda)">
        <title>Genome assembly and association tests identify interacting loci associated with vigor, precocity, and sex in interspecific pistachio rootstocks.</title>
        <authorList>
            <person name="Palmer W."/>
            <person name="Jacygrad E."/>
            <person name="Sagayaradj S."/>
            <person name="Cavanaugh K."/>
            <person name="Han R."/>
            <person name="Bertier L."/>
            <person name="Beede B."/>
            <person name="Kafkas S."/>
            <person name="Golino D."/>
            <person name="Preece J."/>
            <person name="Michelmore R."/>
        </authorList>
    </citation>
    <scope>NUCLEOTIDE SEQUENCE [LARGE SCALE GENOMIC DNA]</scope>
</reference>
<dbReference type="Proteomes" id="UP001164250">
    <property type="component" value="Chromosome 9"/>
</dbReference>